<dbReference type="EMBL" id="ML994615">
    <property type="protein sequence ID" value="KAF2192707.1"/>
    <property type="molecule type" value="Genomic_DNA"/>
</dbReference>
<keyword evidence="2" id="KW-1185">Reference proteome</keyword>
<dbReference type="Proteomes" id="UP000800200">
    <property type="component" value="Unassembled WGS sequence"/>
</dbReference>
<organism evidence="1 2">
    <name type="scientific">Zopfia rhizophila CBS 207.26</name>
    <dbReference type="NCBI Taxonomy" id="1314779"/>
    <lineage>
        <taxon>Eukaryota</taxon>
        <taxon>Fungi</taxon>
        <taxon>Dikarya</taxon>
        <taxon>Ascomycota</taxon>
        <taxon>Pezizomycotina</taxon>
        <taxon>Dothideomycetes</taxon>
        <taxon>Dothideomycetes incertae sedis</taxon>
        <taxon>Zopfiaceae</taxon>
        <taxon>Zopfia</taxon>
    </lineage>
</organism>
<name>A0A6A6EKN0_9PEZI</name>
<proteinExistence type="predicted"/>
<accession>A0A6A6EKN0</accession>
<dbReference type="InterPro" id="IPR035992">
    <property type="entry name" value="Ricin_B-like_lectins"/>
</dbReference>
<protein>
    <recommendedName>
        <fullName evidence="3">Carbohydrate-binding module family 13 protein</fullName>
    </recommendedName>
</protein>
<reference evidence="1" key="1">
    <citation type="journal article" date="2020" name="Stud. Mycol.">
        <title>101 Dothideomycetes genomes: a test case for predicting lifestyles and emergence of pathogens.</title>
        <authorList>
            <person name="Haridas S."/>
            <person name="Albert R."/>
            <person name="Binder M."/>
            <person name="Bloem J."/>
            <person name="Labutti K."/>
            <person name="Salamov A."/>
            <person name="Andreopoulos B."/>
            <person name="Baker S."/>
            <person name="Barry K."/>
            <person name="Bills G."/>
            <person name="Bluhm B."/>
            <person name="Cannon C."/>
            <person name="Castanera R."/>
            <person name="Culley D."/>
            <person name="Daum C."/>
            <person name="Ezra D."/>
            <person name="Gonzalez J."/>
            <person name="Henrissat B."/>
            <person name="Kuo A."/>
            <person name="Liang C."/>
            <person name="Lipzen A."/>
            <person name="Lutzoni F."/>
            <person name="Magnuson J."/>
            <person name="Mondo S."/>
            <person name="Nolan M."/>
            <person name="Ohm R."/>
            <person name="Pangilinan J."/>
            <person name="Park H.-J."/>
            <person name="Ramirez L."/>
            <person name="Alfaro M."/>
            <person name="Sun H."/>
            <person name="Tritt A."/>
            <person name="Yoshinaga Y."/>
            <person name="Zwiers L.-H."/>
            <person name="Turgeon B."/>
            <person name="Goodwin S."/>
            <person name="Spatafora J."/>
            <person name="Crous P."/>
            <person name="Grigoriev I."/>
        </authorList>
    </citation>
    <scope>NUCLEOTIDE SEQUENCE</scope>
    <source>
        <strain evidence="1">CBS 207.26</strain>
    </source>
</reference>
<dbReference type="OrthoDB" id="5344815at2759"/>
<gene>
    <name evidence="1" type="ORF">K469DRAFT_317429</name>
</gene>
<dbReference type="Gene3D" id="2.80.10.50">
    <property type="match status" value="1"/>
</dbReference>
<evidence type="ECO:0008006" key="3">
    <source>
        <dbReference type="Google" id="ProtNLM"/>
    </source>
</evidence>
<dbReference type="AlphaFoldDB" id="A0A6A6EKN0"/>
<evidence type="ECO:0000313" key="1">
    <source>
        <dbReference type="EMBL" id="KAF2192707.1"/>
    </source>
</evidence>
<dbReference type="SUPFAM" id="SSF50370">
    <property type="entry name" value="Ricin B-like lectins"/>
    <property type="match status" value="1"/>
</dbReference>
<sequence>MERTIWNRQSGPDFDPRSFYTFHNDMSPNNTLSSGLQRSAQGAVNMTVAQTFSSSENWQLYLQQGRYFIRNYDYGGDWQLGLTESSRSMPRLLPRSGELGQQWTLTRQSDGTWRFTNGLLGNSSTLGLSQGNTVPGMQPSERGADWDILINPSAGEPKDPQMFVDVKSIEVGYPICLFC</sequence>
<evidence type="ECO:0000313" key="2">
    <source>
        <dbReference type="Proteomes" id="UP000800200"/>
    </source>
</evidence>